<dbReference type="RefSeq" id="WP_087698854.1">
    <property type="nucleotide sequence ID" value="NZ_NHOO01000030.1"/>
</dbReference>
<dbReference type="AlphaFoldDB" id="A0A202B2I2"/>
<comment type="caution">
    <text evidence="1">The sequence shown here is derived from an EMBL/GenBank/DDBJ whole genome shotgun (WGS) entry which is preliminary data.</text>
</comment>
<proteinExistence type="predicted"/>
<dbReference type="EMBL" id="NHOO01000030">
    <property type="protein sequence ID" value="OVE45677.1"/>
    <property type="molecule type" value="Genomic_DNA"/>
</dbReference>
<sequence length="145" mass="16390">MELFHTSPNEITAISKNGRFGEFLCFSGNVYTMTAGQFVTYKLEINEELLIEAGSLFYHEDAAKLDVLVAQFCRRFDVDEDTAEEIISEREQLDSADADDLWDVQLFTARAAKLLGYRGCIMSDEQGALYMIDMLGHEAELVRAD</sequence>
<name>A0A202B2I2_CHRVL</name>
<reference evidence="1 2" key="1">
    <citation type="submission" date="2017-05" db="EMBL/GenBank/DDBJ databases">
        <title>Chromobacterium violaceum GHPS1 isolated from Hydrocarbon polluted soil in French Guiana display an awesome secondary metabolite arsenal and a battery of drug and heavy-metal-resistance and detoxification of xenobiotics proteins.</title>
        <authorList>
            <person name="Belbahri L."/>
        </authorList>
    </citation>
    <scope>NUCLEOTIDE SEQUENCE [LARGE SCALE GENOMIC DNA]</scope>
    <source>
        <strain evidence="1 2">GHPS1</strain>
    </source>
</reference>
<keyword evidence="2" id="KW-1185">Reference proteome</keyword>
<evidence type="ECO:0000313" key="2">
    <source>
        <dbReference type="Proteomes" id="UP000196342"/>
    </source>
</evidence>
<gene>
    <name evidence="1" type="ORF">CBW21_22045</name>
</gene>
<accession>A0A202B2I2</accession>
<dbReference type="Proteomes" id="UP000196342">
    <property type="component" value="Unassembled WGS sequence"/>
</dbReference>
<dbReference type="CDD" id="cd22580">
    <property type="entry name" value="AcrIF11"/>
    <property type="match status" value="1"/>
</dbReference>
<protein>
    <submittedName>
        <fullName evidence="1">Uncharacterized protein</fullName>
    </submittedName>
</protein>
<organism evidence="1 2">
    <name type="scientific">Chromobacterium violaceum</name>
    <dbReference type="NCBI Taxonomy" id="536"/>
    <lineage>
        <taxon>Bacteria</taxon>
        <taxon>Pseudomonadati</taxon>
        <taxon>Pseudomonadota</taxon>
        <taxon>Betaproteobacteria</taxon>
        <taxon>Neisseriales</taxon>
        <taxon>Chromobacteriaceae</taxon>
        <taxon>Chromobacterium</taxon>
    </lineage>
</organism>
<evidence type="ECO:0000313" key="1">
    <source>
        <dbReference type="EMBL" id="OVE45677.1"/>
    </source>
</evidence>